<feature type="domain" description="Nephrocystin 3-like N-terminal" evidence="6">
    <location>
        <begin position="386"/>
        <end position="554"/>
    </location>
</feature>
<keyword evidence="2" id="KW-0040">ANK repeat</keyword>
<feature type="domain" description="GPI inositol-deacylase winged helix" evidence="5">
    <location>
        <begin position="673"/>
        <end position="749"/>
    </location>
</feature>
<feature type="repeat" description="ANK" evidence="2">
    <location>
        <begin position="1040"/>
        <end position="1072"/>
    </location>
</feature>
<dbReference type="GO" id="GO:0009116">
    <property type="term" value="P:nucleoside metabolic process"/>
    <property type="evidence" value="ECO:0007669"/>
    <property type="project" value="InterPro"/>
</dbReference>
<dbReference type="PROSITE" id="PS50297">
    <property type="entry name" value="ANK_REP_REGION"/>
    <property type="match status" value="4"/>
</dbReference>
<sequence length="1384" mass="153905">MPDNKTALARAATTIPPEDITVAIFCALSIESVAVRYTLDERYESHPVITGQHNYVYNYGRIGDHNIVLARPHHMGPVKAAQCAATVAQQFPNVRFALMVGIGAGIPSPKVDIRLGDVAVSMARDGHPGVIQYDYGKYEKDGSFTLKGWLDKPPGILVSADGSLEEDEEMDESPLRAILASITIKKGYARPTSADVLFEASFQHVNKGEDCSGCEASIEKKIEGRRPRDENVKVHRGLILSGGGVIKNAIDRSELRRGNDNAICYEMEAAGIMDQIPCLVIRGICDYADTHKNDDWHRYAAAVAAAYAKAILTKIHVEDLKQTTSMKEVIDQFERKVQEVGNDIKELKQHAENSKEDKQRETILHWLRDVDWRHQLFKHLESKEPGTGQWFIDSSEFNNWFKEIGDTLLCQGLPGAGKTVMASIVIDYLQSKFCQYSIEESQARPALAFVFCNFQDRQQQPTGLILASLLLQLIEQLPSPPASIQTFYGRSKGKPLSSLQVNDLCDALRSVSGHFPRAFFVVDGLDENEEASKLVPAIISIQKEGRINFLATSRPEKRIQDVFRDYSSVTISATKQDVERYLDKRISKHRVIKDESGDFNQEVKDQLRKDVLERIGKAADGIFLLARFHMEAILETTSPNGILEATKSLPRGPDAYHEIYSKTVQRIGNQSPEYRILAKRTLEWIICAQRPLNVQELREALAIKSGSSCLDRLDLSSTDALIESCKGLVLVNKGTVQLLHHTTREYFDSNFYILSVFGLQETSIMPVEDIAARNKSAREFSEREIALACATYLSFDAFSTGGPVSRRERRDRYNHHKFYQYAAQDWGVHLRNCGSFIPEVASGPIVENLVYSKAHIEAVSEAWSCYGHKSMAAFRRGRKPKGVTSLHLAAYFGIDLLVRSLVQNIPKDQKDSFGRTPLSYAAQEGHETAVLVLLEAAADINSQDNEGWTALFFATDEGHATTVLKLLESGADTEVGLPPLIRAAEKGLEDIVRCLLERSASSDEVVNKDTAFRRACFYGHTGTAKILLDHSAHCDAIDSYGDTSLMEASRRGKLDMVRFLLEHGAYPGARNRMDVVPLWEAAKSAHMEVARILLDATSSPAVVPLVYLLRPDGILFLLFDRRTILRLQKGQILLFLLYFASIGHIEGIKRCLDEGVPVDGELDTRTCSQHINQHTLQLPEPDCNPYASKIKGHSSVNPDIQMTCGKTALWQAARKGHFAAARLLLDQGANPNTADHHQFDCTPLHYPPRYLDMVSQTRLESTFDRRACLEFMEALVQKGATVDAQDKYGESPLTKTSDITAATLLLDNSADPNHQGTGAPLLWAAVESNIPLMKLLLDRGADPNLVSKTEATSLAEDLSQDNQAAIRLLEEWGANKSKQSTRST</sequence>
<dbReference type="PROSITE" id="PS50088">
    <property type="entry name" value="ANK_REPEAT"/>
    <property type="match status" value="5"/>
</dbReference>
<feature type="repeat" description="ANK" evidence="2">
    <location>
        <begin position="1204"/>
        <end position="1236"/>
    </location>
</feature>
<dbReference type="Pfam" id="PF01048">
    <property type="entry name" value="PNP_UDP_1"/>
    <property type="match status" value="1"/>
</dbReference>
<dbReference type="Gene3D" id="3.40.50.1580">
    <property type="entry name" value="Nucleoside phosphorylase domain"/>
    <property type="match status" value="1"/>
</dbReference>
<dbReference type="InterPro" id="IPR035994">
    <property type="entry name" value="Nucleoside_phosphorylase_sf"/>
</dbReference>
<protein>
    <recommendedName>
        <fullName evidence="9">Nucleoside phosphorylase domain-containing protein</fullName>
    </recommendedName>
</protein>
<dbReference type="Pfam" id="PF22939">
    <property type="entry name" value="WHD_GPIID"/>
    <property type="match status" value="1"/>
</dbReference>
<evidence type="ECO:0000259" key="4">
    <source>
        <dbReference type="Pfam" id="PF01048"/>
    </source>
</evidence>
<comment type="caution">
    <text evidence="7">The sequence shown here is derived from an EMBL/GenBank/DDBJ whole genome shotgun (WGS) entry which is preliminary data.</text>
</comment>
<keyword evidence="1" id="KW-0677">Repeat</keyword>
<dbReference type="Gene3D" id="3.40.50.300">
    <property type="entry name" value="P-loop containing nucleotide triphosphate hydrolases"/>
    <property type="match status" value="1"/>
</dbReference>
<dbReference type="InterPro" id="IPR002110">
    <property type="entry name" value="Ankyrin_rpt"/>
</dbReference>
<evidence type="ECO:0000256" key="2">
    <source>
        <dbReference type="PROSITE-ProRule" id="PRU00023"/>
    </source>
</evidence>
<evidence type="ECO:0000313" key="8">
    <source>
        <dbReference type="Proteomes" id="UP001152049"/>
    </source>
</evidence>
<accession>A0A9W8V9A1</accession>
<dbReference type="SUPFAM" id="SSF53167">
    <property type="entry name" value="Purine and uridine phosphorylases"/>
    <property type="match status" value="1"/>
</dbReference>
<dbReference type="EMBL" id="JAOQAZ010000028">
    <property type="protein sequence ID" value="KAJ4251405.1"/>
    <property type="molecule type" value="Genomic_DNA"/>
</dbReference>
<dbReference type="Pfam" id="PF12796">
    <property type="entry name" value="Ank_2"/>
    <property type="match status" value="3"/>
</dbReference>
<dbReference type="Pfam" id="PF00023">
    <property type="entry name" value="Ank"/>
    <property type="match status" value="1"/>
</dbReference>
<dbReference type="InterPro" id="IPR036770">
    <property type="entry name" value="Ankyrin_rpt-contain_sf"/>
</dbReference>
<proteinExistence type="predicted"/>
<evidence type="ECO:0000256" key="1">
    <source>
        <dbReference type="ARBA" id="ARBA00022737"/>
    </source>
</evidence>
<dbReference type="SMART" id="SM00248">
    <property type="entry name" value="ANK"/>
    <property type="match status" value="10"/>
</dbReference>
<evidence type="ECO:0000313" key="7">
    <source>
        <dbReference type="EMBL" id="KAJ4251405.1"/>
    </source>
</evidence>
<feature type="domain" description="Nucleoside phosphorylase" evidence="4">
    <location>
        <begin position="22"/>
        <end position="307"/>
    </location>
</feature>
<dbReference type="InterPro" id="IPR056884">
    <property type="entry name" value="NPHP3-like_N"/>
</dbReference>
<evidence type="ECO:0000259" key="6">
    <source>
        <dbReference type="Pfam" id="PF24883"/>
    </source>
</evidence>
<dbReference type="Gene3D" id="1.25.40.20">
    <property type="entry name" value="Ankyrin repeat-containing domain"/>
    <property type="match status" value="2"/>
</dbReference>
<name>A0A9W8V9A1_9HYPO</name>
<dbReference type="PANTHER" id="PTHR10039">
    <property type="entry name" value="AMELOGENIN"/>
    <property type="match status" value="1"/>
</dbReference>
<feature type="coiled-coil region" evidence="3">
    <location>
        <begin position="330"/>
        <end position="364"/>
    </location>
</feature>
<dbReference type="SUPFAM" id="SSF48403">
    <property type="entry name" value="Ankyrin repeat"/>
    <property type="match status" value="2"/>
</dbReference>
<dbReference type="GO" id="GO:0003824">
    <property type="term" value="F:catalytic activity"/>
    <property type="evidence" value="ECO:0007669"/>
    <property type="project" value="InterPro"/>
</dbReference>
<dbReference type="InterPro" id="IPR054471">
    <property type="entry name" value="GPIID_WHD"/>
</dbReference>
<feature type="repeat" description="ANK" evidence="2">
    <location>
        <begin position="1316"/>
        <end position="1348"/>
    </location>
</feature>
<dbReference type="InterPro" id="IPR027417">
    <property type="entry name" value="P-loop_NTPase"/>
</dbReference>
<feature type="repeat" description="ANK" evidence="2">
    <location>
        <begin position="946"/>
        <end position="975"/>
    </location>
</feature>
<organism evidence="7 8">
    <name type="scientific">Fusarium torreyae</name>
    <dbReference type="NCBI Taxonomy" id="1237075"/>
    <lineage>
        <taxon>Eukaryota</taxon>
        <taxon>Fungi</taxon>
        <taxon>Dikarya</taxon>
        <taxon>Ascomycota</taxon>
        <taxon>Pezizomycotina</taxon>
        <taxon>Sordariomycetes</taxon>
        <taxon>Hypocreomycetidae</taxon>
        <taxon>Hypocreales</taxon>
        <taxon>Nectriaceae</taxon>
        <taxon>Fusarium</taxon>
    </lineage>
</organism>
<dbReference type="Proteomes" id="UP001152049">
    <property type="component" value="Unassembled WGS sequence"/>
</dbReference>
<dbReference type="Pfam" id="PF24883">
    <property type="entry name" value="NPHP3_N"/>
    <property type="match status" value="1"/>
</dbReference>
<evidence type="ECO:0008006" key="9">
    <source>
        <dbReference type="Google" id="ProtNLM"/>
    </source>
</evidence>
<dbReference type="InterPro" id="IPR000845">
    <property type="entry name" value="Nucleoside_phosphorylase_d"/>
</dbReference>
<keyword evidence="3" id="KW-0175">Coiled coil</keyword>
<gene>
    <name evidence="7" type="ORF">NW762_011387</name>
</gene>
<dbReference type="PANTHER" id="PTHR10039:SF15">
    <property type="entry name" value="NACHT DOMAIN-CONTAINING PROTEIN"/>
    <property type="match status" value="1"/>
</dbReference>
<feature type="repeat" description="ANK" evidence="2">
    <location>
        <begin position="913"/>
        <end position="945"/>
    </location>
</feature>
<dbReference type="OrthoDB" id="1577640at2759"/>
<evidence type="ECO:0000256" key="3">
    <source>
        <dbReference type="SAM" id="Coils"/>
    </source>
</evidence>
<dbReference type="PRINTS" id="PR01415">
    <property type="entry name" value="ANKYRIN"/>
</dbReference>
<keyword evidence="8" id="KW-1185">Reference proteome</keyword>
<evidence type="ECO:0000259" key="5">
    <source>
        <dbReference type="Pfam" id="PF22939"/>
    </source>
</evidence>
<reference evidence="7" key="1">
    <citation type="submission" date="2022-09" db="EMBL/GenBank/DDBJ databases">
        <title>Fusarium specimens isolated from Avocado Roots.</title>
        <authorList>
            <person name="Stajich J."/>
            <person name="Roper C."/>
            <person name="Heimlech-Rivalta G."/>
        </authorList>
    </citation>
    <scope>NUCLEOTIDE SEQUENCE</scope>
    <source>
        <strain evidence="7">CF00136</strain>
    </source>
</reference>